<reference evidence="1 2" key="1">
    <citation type="submission" date="2018-06" db="EMBL/GenBank/DDBJ databases">
        <authorList>
            <consortium name="Pathogen Informatics"/>
            <person name="Doyle S."/>
        </authorList>
    </citation>
    <scope>NUCLEOTIDE SEQUENCE [LARGE SCALE GENOMIC DNA]</scope>
    <source>
        <strain evidence="1 2">NCTC5052</strain>
    </source>
</reference>
<evidence type="ECO:0000313" key="1">
    <source>
        <dbReference type="EMBL" id="STT92815.1"/>
    </source>
</evidence>
<accession>A0A377XVC9</accession>
<organism evidence="1 2">
    <name type="scientific">Klebsiella pneumoniae</name>
    <dbReference type="NCBI Taxonomy" id="573"/>
    <lineage>
        <taxon>Bacteria</taxon>
        <taxon>Pseudomonadati</taxon>
        <taxon>Pseudomonadota</taxon>
        <taxon>Gammaproteobacteria</taxon>
        <taxon>Enterobacterales</taxon>
        <taxon>Enterobacteriaceae</taxon>
        <taxon>Klebsiella/Raoultella group</taxon>
        <taxon>Klebsiella</taxon>
        <taxon>Klebsiella pneumoniae complex</taxon>
    </lineage>
</organism>
<dbReference type="EMBL" id="UGLJ01000002">
    <property type="protein sequence ID" value="STT92815.1"/>
    <property type="molecule type" value="Genomic_DNA"/>
</dbReference>
<gene>
    <name evidence="1" type="ORF">NCTC5052_01199</name>
</gene>
<dbReference type="AlphaFoldDB" id="A0A377XVC9"/>
<proteinExistence type="predicted"/>
<evidence type="ECO:0000313" key="2">
    <source>
        <dbReference type="Proteomes" id="UP000254103"/>
    </source>
</evidence>
<sequence length="90" mass="10072">MKTIPNVNKQLADLMNAIAALNAMNTPVTSIMIYSGKPVIRVSRDSPCVSHFRGKKSGYTMTGIDHQGRYRQGEVEMYGCRVIWSESLLH</sequence>
<name>A0A377XVC9_KLEPN</name>
<dbReference type="Proteomes" id="UP000254103">
    <property type="component" value="Unassembled WGS sequence"/>
</dbReference>
<protein>
    <submittedName>
        <fullName evidence="1">Uncharacterized protein</fullName>
    </submittedName>
</protein>
<dbReference type="RefSeq" id="WP_032742827.1">
    <property type="nucleotide sequence ID" value="NZ_CAAGUB010000016.1"/>
</dbReference>